<evidence type="ECO:0000313" key="2">
    <source>
        <dbReference type="Proteomes" id="UP000683360"/>
    </source>
</evidence>
<proteinExistence type="predicted"/>
<dbReference type="Proteomes" id="UP000683360">
    <property type="component" value="Unassembled WGS sequence"/>
</dbReference>
<dbReference type="AlphaFoldDB" id="A0A8S3U666"/>
<accession>A0A8S3U666</accession>
<comment type="caution">
    <text evidence="1">The sequence shown here is derived from an EMBL/GenBank/DDBJ whole genome shotgun (WGS) entry which is preliminary data.</text>
</comment>
<name>A0A8S3U666_MYTED</name>
<protein>
    <submittedName>
        <fullName evidence="1">Uncharacterized protein</fullName>
    </submittedName>
</protein>
<dbReference type="EMBL" id="CAJPWZ010002601">
    <property type="protein sequence ID" value="CAG2241852.1"/>
    <property type="molecule type" value="Genomic_DNA"/>
</dbReference>
<organism evidence="1 2">
    <name type="scientific">Mytilus edulis</name>
    <name type="common">Blue mussel</name>
    <dbReference type="NCBI Taxonomy" id="6550"/>
    <lineage>
        <taxon>Eukaryota</taxon>
        <taxon>Metazoa</taxon>
        <taxon>Spiralia</taxon>
        <taxon>Lophotrochozoa</taxon>
        <taxon>Mollusca</taxon>
        <taxon>Bivalvia</taxon>
        <taxon>Autobranchia</taxon>
        <taxon>Pteriomorphia</taxon>
        <taxon>Mytilida</taxon>
        <taxon>Mytiloidea</taxon>
        <taxon>Mytilidae</taxon>
        <taxon>Mytilinae</taxon>
        <taxon>Mytilus</taxon>
    </lineage>
</organism>
<sequence length="164" mass="18302">MADPAIQDASIALYRYMCHTIVGTEEFVKKFRAMNNARDNLTSTENKTTIPSGSFGEGLKMRGSDIDIMEVTGVIEVCENIIVHFNSNKTYFKMETEEAQPCFTQLRRIHSADCSEKAVSYNILGIILQLVGDKKSAELAFMNSVQIFPEAELNSAFQILSFLG</sequence>
<evidence type="ECO:0000313" key="1">
    <source>
        <dbReference type="EMBL" id="CAG2241852.1"/>
    </source>
</evidence>
<reference evidence="1" key="1">
    <citation type="submission" date="2021-03" db="EMBL/GenBank/DDBJ databases">
        <authorList>
            <person name="Bekaert M."/>
        </authorList>
    </citation>
    <scope>NUCLEOTIDE SEQUENCE</scope>
</reference>
<keyword evidence="2" id="KW-1185">Reference proteome</keyword>
<gene>
    <name evidence="1" type="ORF">MEDL_54077</name>
</gene>